<dbReference type="PANTHER" id="PTHR37042:SF4">
    <property type="entry name" value="OUTER MEMBRANE PROTEIN RV1973"/>
    <property type="match status" value="1"/>
</dbReference>
<dbReference type="Proteomes" id="UP000193090">
    <property type="component" value="Unassembled WGS sequence"/>
</dbReference>
<dbReference type="GO" id="GO:0016020">
    <property type="term" value="C:membrane"/>
    <property type="evidence" value="ECO:0007669"/>
    <property type="project" value="UniProtKB-SubCell"/>
</dbReference>
<feature type="compositionally biased region" description="Acidic residues" evidence="3">
    <location>
        <begin position="22"/>
        <end position="39"/>
    </location>
</feature>
<dbReference type="EMBL" id="LQPZ01000044">
    <property type="protein sequence ID" value="ORX00071.1"/>
    <property type="molecule type" value="Genomic_DNA"/>
</dbReference>
<comment type="subcellular location">
    <subcellularLocation>
        <location evidence="1">Membrane</location>
    </subcellularLocation>
</comment>
<evidence type="ECO:0000256" key="2">
    <source>
        <dbReference type="ARBA" id="ARBA00023136"/>
    </source>
</evidence>
<dbReference type="PANTHER" id="PTHR37042">
    <property type="entry name" value="OUTER MEMBRANE PROTEIN RV1973"/>
    <property type="match status" value="1"/>
</dbReference>
<evidence type="ECO:0000256" key="4">
    <source>
        <dbReference type="SAM" id="Phobius"/>
    </source>
</evidence>
<dbReference type="AlphaFoldDB" id="A0A1X2EFC8"/>
<evidence type="ECO:0000313" key="6">
    <source>
        <dbReference type="Proteomes" id="UP000193090"/>
    </source>
</evidence>
<feature type="compositionally biased region" description="Acidic residues" evidence="3">
    <location>
        <begin position="1"/>
        <end position="13"/>
    </location>
</feature>
<organism evidence="5 6">
    <name type="scientific">Mycolicibacillus trivialis</name>
    <dbReference type="NCBI Taxonomy" id="1798"/>
    <lineage>
        <taxon>Bacteria</taxon>
        <taxon>Bacillati</taxon>
        <taxon>Actinomycetota</taxon>
        <taxon>Actinomycetes</taxon>
        <taxon>Mycobacteriales</taxon>
        <taxon>Mycobacteriaceae</taxon>
        <taxon>Mycolicibacillus</taxon>
    </lineage>
</organism>
<evidence type="ECO:0000256" key="3">
    <source>
        <dbReference type="SAM" id="MobiDB-lite"/>
    </source>
</evidence>
<dbReference type="OrthoDB" id="4761205at2"/>
<evidence type="ECO:0008006" key="7">
    <source>
        <dbReference type="Google" id="ProtNLM"/>
    </source>
</evidence>
<proteinExistence type="predicted"/>
<evidence type="ECO:0000256" key="1">
    <source>
        <dbReference type="ARBA" id="ARBA00004370"/>
    </source>
</evidence>
<reference evidence="5 6" key="1">
    <citation type="submission" date="2016-01" db="EMBL/GenBank/DDBJ databases">
        <title>The new phylogeny of the genus Mycobacterium.</title>
        <authorList>
            <person name="Tarcisio F."/>
            <person name="Conor M."/>
            <person name="Antonella G."/>
            <person name="Elisabetta G."/>
            <person name="Giulia F.S."/>
            <person name="Sara T."/>
            <person name="Anna F."/>
            <person name="Clotilde B."/>
            <person name="Roberto B."/>
            <person name="Veronica D.S."/>
            <person name="Fabio R."/>
            <person name="Monica P."/>
            <person name="Olivier J."/>
            <person name="Enrico T."/>
            <person name="Nicola S."/>
        </authorList>
    </citation>
    <scope>NUCLEOTIDE SEQUENCE [LARGE SCALE GENOMIC DNA]</scope>
    <source>
        <strain evidence="5 6">DSM 44153</strain>
    </source>
</reference>
<protein>
    <recommendedName>
        <fullName evidence="7">Mammalian cell entry protein</fullName>
    </recommendedName>
</protein>
<dbReference type="STRING" id="1798.AWC30_15460"/>
<sequence length="224" mass="23740">MNDGEPNAEEPQVDPETGGDAAESETDDAEADAEADETSDAPAAEEAPARAHRLRRKLPALGIGVAATVFVAAAAAAGAAVQPYLADRALVDTKLTIARSASGAIRTLWTYTPETIGTLPDRAAEYLTGDLAANYRKYIEAIEPRYVQAQVSLDSEVVGVAVAAVEDGEASALVYTNTSWSSPKTKDIPGLQYNSYQVALVRDGARWRVTALEPITNFTLTPQF</sequence>
<evidence type="ECO:0000313" key="5">
    <source>
        <dbReference type="EMBL" id="ORX00071.1"/>
    </source>
</evidence>
<accession>A0A1X2EFC8</accession>
<feature type="transmembrane region" description="Helical" evidence="4">
    <location>
        <begin position="60"/>
        <end position="81"/>
    </location>
</feature>
<gene>
    <name evidence="5" type="ORF">AWC30_15460</name>
</gene>
<keyword evidence="4" id="KW-1133">Transmembrane helix</keyword>
<name>A0A1X2EFC8_9MYCO</name>
<dbReference type="RefSeq" id="WP_109562093.1">
    <property type="nucleotide sequence ID" value="NZ_JACKSN010000072.1"/>
</dbReference>
<comment type="caution">
    <text evidence="5">The sequence shown here is derived from an EMBL/GenBank/DDBJ whole genome shotgun (WGS) entry which is preliminary data.</text>
</comment>
<feature type="region of interest" description="Disordered" evidence="3">
    <location>
        <begin position="1"/>
        <end position="50"/>
    </location>
</feature>
<keyword evidence="6" id="KW-1185">Reference proteome</keyword>
<keyword evidence="4" id="KW-0812">Transmembrane</keyword>
<keyword evidence="2 4" id="KW-0472">Membrane</keyword>